<dbReference type="EMBL" id="JACHXK010000016">
    <property type="protein sequence ID" value="MBB3113053.1"/>
    <property type="molecule type" value="Genomic_DNA"/>
</dbReference>
<evidence type="ECO:0000313" key="3">
    <source>
        <dbReference type="Proteomes" id="UP000570361"/>
    </source>
</evidence>
<feature type="transmembrane region" description="Helical" evidence="1">
    <location>
        <begin position="59"/>
        <end position="76"/>
    </location>
</feature>
<dbReference type="Proteomes" id="UP000570361">
    <property type="component" value="Unassembled WGS sequence"/>
</dbReference>
<evidence type="ECO:0000313" key="2">
    <source>
        <dbReference type="EMBL" id="MBB3113053.1"/>
    </source>
</evidence>
<dbReference type="RefSeq" id="WP_246427901.1">
    <property type="nucleotide sequence ID" value="NZ_JACHXK010000016.1"/>
</dbReference>
<reference evidence="2 3" key="1">
    <citation type="submission" date="2020-08" db="EMBL/GenBank/DDBJ databases">
        <title>Genomic Encyclopedia of Type Strains, Phase III (KMG-III): the genomes of soil and plant-associated and newly described type strains.</title>
        <authorList>
            <person name="Whitman W."/>
        </authorList>
    </citation>
    <scope>NUCLEOTIDE SEQUENCE [LARGE SCALE GENOMIC DNA]</scope>
    <source>
        <strain evidence="2 3">CECT 5862</strain>
    </source>
</reference>
<keyword evidence="1" id="KW-0812">Transmembrane</keyword>
<feature type="transmembrane region" description="Helical" evidence="1">
    <location>
        <begin position="82"/>
        <end position="106"/>
    </location>
</feature>
<keyword evidence="3" id="KW-1185">Reference proteome</keyword>
<keyword evidence="1" id="KW-1133">Transmembrane helix</keyword>
<name>A0A7W5FQ92_9BACL</name>
<organism evidence="2 3">
    <name type="scientific">Paenibacillus phyllosphaerae</name>
    <dbReference type="NCBI Taxonomy" id="274593"/>
    <lineage>
        <taxon>Bacteria</taxon>
        <taxon>Bacillati</taxon>
        <taxon>Bacillota</taxon>
        <taxon>Bacilli</taxon>
        <taxon>Bacillales</taxon>
        <taxon>Paenibacillaceae</taxon>
        <taxon>Paenibacillus</taxon>
    </lineage>
</organism>
<gene>
    <name evidence="2" type="ORF">FHS18_005156</name>
</gene>
<dbReference type="AlphaFoldDB" id="A0A7W5FQ92"/>
<accession>A0A7W5FQ92</accession>
<evidence type="ECO:0000256" key="1">
    <source>
        <dbReference type="SAM" id="Phobius"/>
    </source>
</evidence>
<sequence>MMQILATFEYSTLLEIAITELEEKGITTIYAATLDLRKKEPRLLDNIHRADGLSFMDKGMIFAFMFSTIGASKGFVWQGGPIIWGIAGALLGFVLGVALNWAIYLIKRNKNQLQIKKGKKGEVILIVTCDENQASMVEDILWDHRALGMTSTR</sequence>
<comment type="caution">
    <text evidence="2">The sequence shown here is derived from an EMBL/GenBank/DDBJ whole genome shotgun (WGS) entry which is preliminary data.</text>
</comment>
<keyword evidence="1" id="KW-0472">Membrane</keyword>
<protein>
    <submittedName>
        <fullName evidence="2">Uncharacterized protein</fullName>
    </submittedName>
</protein>
<proteinExistence type="predicted"/>